<evidence type="ECO:0000313" key="1">
    <source>
        <dbReference type="EMBL" id="CAD9989423.1"/>
    </source>
</evidence>
<protein>
    <recommendedName>
        <fullName evidence="2">BRO1 domain-containing protein</fullName>
    </recommendedName>
</protein>
<accession>A0A7S3DWR1</accession>
<dbReference type="PANTHER" id="PTHR43642">
    <property type="entry name" value="HYBRID SIGNAL TRANSDUCTION HISTIDINE KINASE G"/>
    <property type="match status" value="1"/>
</dbReference>
<proteinExistence type="predicted"/>
<sequence>MKPYISDTRTIARFLETCGQYVGVVMVLPSLQLALNLTGQSKDPLVITWESIGHHTLGVFAKSLSQTDFKSPAYLNLCYCQLFNAYIFNDTSRQYTTLEEIYSLPLQRVSVKSHFVNTFYQFLDGLVAVTLLKNHKKAGRRIKKILKESLAGIHQKVERKHINCVAMLTFLEAEVESLVKKTTKNDSTIAQYRLAISQFARTGCTHWNAMANERLADFLRVTVKDAEESKYYYSQAIQMYKEWNAVEKVKRLGHERNIHSQFSTHHGSALRGKERFLEEQGVNNQSRRTDIAELQASLQDTAFD</sequence>
<dbReference type="InterPro" id="IPR053159">
    <property type="entry name" value="Hybrid_Histidine_Kinase"/>
</dbReference>
<organism evidence="1">
    <name type="scientific">Entomoneis paludosa</name>
    <dbReference type="NCBI Taxonomy" id="265537"/>
    <lineage>
        <taxon>Eukaryota</taxon>
        <taxon>Sar</taxon>
        <taxon>Stramenopiles</taxon>
        <taxon>Ochrophyta</taxon>
        <taxon>Bacillariophyta</taxon>
        <taxon>Bacillariophyceae</taxon>
        <taxon>Bacillariophycidae</taxon>
        <taxon>Entomoneidaceae</taxon>
        <taxon>Entomoneis</taxon>
    </lineage>
</organism>
<name>A0A7S3DWR1_9STRA</name>
<reference evidence="1" key="1">
    <citation type="submission" date="2021-01" db="EMBL/GenBank/DDBJ databases">
        <authorList>
            <person name="Corre E."/>
            <person name="Pelletier E."/>
            <person name="Niang G."/>
            <person name="Scheremetjew M."/>
            <person name="Finn R."/>
            <person name="Kale V."/>
            <person name="Holt S."/>
            <person name="Cochrane G."/>
            <person name="Meng A."/>
            <person name="Brown T."/>
            <person name="Cohen L."/>
        </authorList>
    </citation>
    <scope>NUCLEOTIDE SEQUENCE</scope>
    <source>
        <strain evidence="1">CCMP125</strain>
    </source>
</reference>
<dbReference type="AlphaFoldDB" id="A0A7S3DWR1"/>
<gene>
    <name evidence="1" type="ORF">APAL1065_LOCUS24367</name>
</gene>
<dbReference type="PANTHER" id="PTHR43642:SF1">
    <property type="entry name" value="HYBRID SIGNAL TRANSDUCTION HISTIDINE KINASE G"/>
    <property type="match status" value="1"/>
</dbReference>
<evidence type="ECO:0008006" key="2">
    <source>
        <dbReference type="Google" id="ProtNLM"/>
    </source>
</evidence>
<dbReference type="EMBL" id="HBHT01036264">
    <property type="protein sequence ID" value="CAD9989423.1"/>
    <property type="molecule type" value="Transcribed_RNA"/>
</dbReference>